<proteinExistence type="predicted"/>
<sequence length="57" mass="6670">MFVPVNTVIAVFTTRIKYLVRKDPVQAKNKKVQDVHSVLDIQLLDTDLQLPNLYMIW</sequence>
<name>A0A0B6Z802_9EUPU</name>
<dbReference type="EMBL" id="HACG01016985">
    <property type="protein sequence ID" value="CEK63850.1"/>
    <property type="molecule type" value="Transcribed_RNA"/>
</dbReference>
<dbReference type="AlphaFoldDB" id="A0A0B6Z802"/>
<accession>A0A0B6Z802</accession>
<evidence type="ECO:0000313" key="1">
    <source>
        <dbReference type="EMBL" id="CEK63850.1"/>
    </source>
</evidence>
<protein>
    <submittedName>
        <fullName evidence="1">Uncharacterized protein</fullName>
    </submittedName>
</protein>
<reference evidence="1" key="1">
    <citation type="submission" date="2014-12" db="EMBL/GenBank/DDBJ databases">
        <title>Insight into the proteome of Arion vulgaris.</title>
        <authorList>
            <person name="Aradska J."/>
            <person name="Bulat T."/>
            <person name="Smidak R."/>
            <person name="Sarate P."/>
            <person name="Gangsoo J."/>
            <person name="Sialana F."/>
            <person name="Bilban M."/>
            <person name="Lubec G."/>
        </authorList>
    </citation>
    <scope>NUCLEOTIDE SEQUENCE</scope>
    <source>
        <tissue evidence="1">Skin</tissue>
    </source>
</reference>
<organism evidence="1">
    <name type="scientific">Arion vulgaris</name>
    <dbReference type="NCBI Taxonomy" id="1028688"/>
    <lineage>
        <taxon>Eukaryota</taxon>
        <taxon>Metazoa</taxon>
        <taxon>Spiralia</taxon>
        <taxon>Lophotrochozoa</taxon>
        <taxon>Mollusca</taxon>
        <taxon>Gastropoda</taxon>
        <taxon>Heterobranchia</taxon>
        <taxon>Euthyneura</taxon>
        <taxon>Panpulmonata</taxon>
        <taxon>Eupulmonata</taxon>
        <taxon>Stylommatophora</taxon>
        <taxon>Helicina</taxon>
        <taxon>Arionoidea</taxon>
        <taxon>Arionidae</taxon>
        <taxon>Arion</taxon>
    </lineage>
</organism>
<gene>
    <name evidence="1" type="primary">ORF49721</name>
</gene>